<dbReference type="SUPFAM" id="SSF49723">
    <property type="entry name" value="Lipase/lipooxygenase domain (PLAT/LH2 domain)"/>
    <property type="match status" value="1"/>
</dbReference>
<keyword evidence="4" id="KW-1015">Disulfide bond</keyword>
<dbReference type="Gene3D" id="2.60.60.20">
    <property type="entry name" value="PLAT/LH2 domain"/>
    <property type="match status" value="1"/>
</dbReference>
<dbReference type="InterPro" id="IPR013818">
    <property type="entry name" value="Lipase"/>
</dbReference>
<dbReference type="InterPro" id="IPR036392">
    <property type="entry name" value="PLAT/LH2_dom_sf"/>
</dbReference>
<protein>
    <recommendedName>
        <fullName evidence="9">Lipase domain-containing protein</fullName>
    </recommendedName>
</protein>
<evidence type="ECO:0000256" key="2">
    <source>
        <dbReference type="ARBA" id="ARBA00010701"/>
    </source>
</evidence>
<feature type="signal peptide" evidence="8">
    <location>
        <begin position="1"/>
        <end position="19"/>
    </location>
</feature>
<keyword evidence="8" id="KW-0732">Signal</keyword>
<dbReference type="GO" id="GO:0016042">
    <property type="term" value="P:lipid catabolic process"/>
    <property type="evidence" value="ECO:0007669"/>
    <property type="project" value="TreeGrafter"/>
</dbReference>
<gene>
    <name evidence="10" type="ORF">OCBIM_22038288mg</name>
</gene>
<dbReference type="FunFam" id="3.40.50.1820:FF:000033">
    <property type="entry name" value="Pancreatic triacylglycerol lipase"/>
    <property type="match status" value="1"/>
</dbReference>
<dbReference type="InterPro" id="IPR002331">
    <property type="entry name" value="Lipase_panc"/>
</dbReference>
<feature type="binding site" evidence="6">
    <location>
        <position position="217"/>
    </location>
    <ligand>
        <name>Ca(2+)</name>
        <dbReference type="ChEBI" id="CHEBI:29108"/>
    </ligand>
</feature>
<comment type="subcellular location">
    <subcellularLocation>
        <location evidence="1">Secreted</location>
    </subcellularLocation>
</comment>
<evidence type="ECO:0000256" key="7">
    <source>
        <dbReference type="RuleBase" id="RU004262"/>
    </source>
</evidence>
<dbReference type="SUPFAM" id="SSF53474">
    <property type="entry name" value="alpha/beta-Hydrolases"/>
    <property type="match status" value="1"/>
</dbReference>
<evidence type="ECO:0000256" key="8">
    <source>
        <dbReference type="SAM" id="SignalP"/>
    </source>
</evidence>
<accession>A0A0L8G853</accession>
<dbReference type="ESTHER" id="octbm-a0a0l8g853">
    <property type="family name" value="Pancreatic_lipase"/>
</dbReference>
<dbReference type="KEGG" id="obi:106878524"/>
<dbReference type="GO" id="GO:0046872">
    <property type="term" value="F:metal ion binding"/>
    <property type="evidence" value="ECO:0007669"/>
    <property type="project" value="UniProtKB-KW"/>
</dbReference>
<dbReference type="InterPro" id="IPR016272">
    <property type="entry name" value="Lipase_LIPH"/>
</dbReference>
<dbReference type="STRING" id="37653.A0A0L8G853"/>
<feature type="active site" description="Nucleophile" evidence="5">
    <location>
        <position position="175"/>
    </location>
</feature>
<dbReference type="PRINTS" id="PR00823">
    <property type="entry name" value="PANCLIPASE"/>
</dbReference>
<evidence type="ECO:0000256" key="6">
    <source>
        <dbReference type="PIRSR" id="PIRSR000865-2"/>
    </source>
</evidence>
<keyword evidence="6" id="KW-0479">Metal-binding</keyword>
<feature type="binding site" evidence="6">
    <location>
        <position position="214"/>
    </location>
    <ligand>
        <name>Ca(2+)</name>
        <dbReference type="ChEBI" id="CHEBI:29108"/>
    </ligand>
</feature>
<evidence type="ECO:0000259" key="9">
    <source>
        <dbReference type="Pfam" id="PF00151"/>
    </source>
</evidence>
<dbReference type="InterPro" id="IPR000734">
    <property type="entry name" value="TAG_lipase"/>
</dbReference>
<name>A0A0L8G853_OCTBM</name>
<evidence type="ECO:0000313" key="10">
    <source>
        <dbReference type="EMBL" id="KOF73177.1"/>
    </source>
</evidence>
<keyword evidence="3" id="KW-0964">Secreted</keyword>
<reference evidence="10" key="1">
    <citation type="submission" date="2015-07" db="EMBL/GenBank/DDBJ databases">
        <title>MeaNS - Measles Nucleotide Surveillance Program.</title>
        <authorList>
            <person name="Tran T."/>
            <person name="Druce J."/>
        </authorList>
    </citation>
    <scope>NUCLEOTIDE SEQUENCE</scope>
    <source>
        <strain evidence="10">UCB-OBI-ISO-001</strain>
        <tissue evidence="10">Gonad</tissue>
    </source>
</reference>
<dbReference type="OrthoDB" id="199913at2759"/>
<feature type="domain" description="Lipase" evidence="9">
    <location>
        <begin position="24"/>
        <end position="350"/>
    </location>
</feature>
<dbReference type="AlphaFoldDB" id="A0A0L8G853"/>
<dbReference type="GO" id="GO:0005615">
    <property type="term" value="C:extracellular space"/>
    <property type="evidence" value="ECO:0007669"/>
    <property type="project" value="TreeGrafter"/>
</dbReference>
<dbReference type="InterPro" id="IPR033906">
    <property type="entry name" value="Lipase_N"/>
</dbReference>
<feature type="active site" description="Charge relay system" evidence="5">
    <location>
        <position position="198"/>
    </location>
</feature>
<evidence type="ECO:0000256" key="1">
    <source>
        <dbReference type="ARBA" id="ARBA00004613"/>
    </source>
</evidence>
<dbReference type="Gene3D" id="3.40.50.1820">
    <property type="entry name" value="alpha/beta hydrolase"/>
    <property type="match status" value="1"/>
</dbReference>
<feature type="chain" id="PRO_5005582942" description="Lipase domain-containing protein" evidence="8">
    <location>
        <begin position="20"/>
        <end position="486"/>
    </location>
</feature>
<dbReference type="Pfam" id="PF00151">
    <property type="entry name" value="Lipase"/>
    <property type="match status" value="1"/>
</dbReference>
<dbReference type="CDD" id="cd00707">
    <property type="entry name" value="Pancreat_lipase_like"/>
    <property type="match status" value="1"/>
</dbReference>
<dbReference type="OMA" id="PGCSFGT"/>
<proteinExistence type="inferred from homology"/>
<evidence type="ECO:0000256" key="3">
    <source>
        <dbReference type="ARBA" id="ARBA00022525"/>
    </source>
</evidence>
<evidence type="ECO:0000256" key="5">
    <source>
        <dbReference type="PIRSR" id="PIRSR000865-1"/>
    </source>
</evidence>
<dbReference type="PANTHER" id="PTHR11610">
    <property type="entry name" value="LIPASE"/>
    <property type="match status" value="1"/>
</dbReference>
<dbReference type="PRINTS" id="PR00821">
    <property type="entry name" value="TAGLIPASE"/>
</dbReference>
<dbReference type="EMBL" id="KQ423260">
    <property type="protein sequence ID" value="KOF73177.1"/>
    <property type="molecule type" value="Genomic_DNA"/>
</dbReference>
<dbReference type="PIRSF" id="PIRSF000865">
    <property type="entry name" value="Lipoprotein_lipase_LIPH"/>
    <property type="match status" value="1"/>
</dbReference>
<keyword evidence="6" id="KW-0106">Calcium</keyword>
<organism evidence="10">
    <name type="scientific">Octopus bimaculoides</name>
    <name type="common">California two-spotted octopus</name>
    <dbReference type="NCBI Taxonomy" id="37653"/>
    <lineage>
        <taxon>Eukaryota</taxon>
        <taxon>Metazoa</taxon>
        <taxon>Spiralia</taxon>
        <taxon>Lophotrochozoa</taxon>
        <taxon>Mollusca</taxon>
        <taxon>Cephalopoda</taxon>
        <taxon>Coleoidea</taxon>
        <taxon>Octopodiformes</taxon>
        <taxon>Octopoda</taxon>
        <taxon>Incirrata</taxon>
        <taxon>Octopodidae</taxon>
        <taxon>Octopus</taxon>
    </lineage>
</organism>
<comment type="similarity">
    <text evidence="2 7">Belongs to the AB hydrolase superfamily. Lipase family.</text>
</comment>
<sequence length="486" mass="54374">MKFFLCFTILFNIFFIVEGFLDFEVCYGELGCFSNAGEFTTIERPITFLPNSPQLIGTQFFLYTRENPYNASTLVTHDEEGLAKSNFDGKRPTKFIIHGFQSSGSFPWVKKLVKELLIHGDYNVIVVDWTNGASVTYGRAASNTRVVGAQIAVLVKFLNEKAANDPKKTHVIGHSLGAHTAGYAGERISNLSRISGLDPAAPYFESTGPKVHLDPTDADFVDVIHTDTGDIIDFSLGMNSPVGDVDFYPNGGHFQPGCTESKIPGSILGGILNIINKDNDNVANIFSCSHKRSQYFYIESINSRCPLISYPCDTVENLHSGKCFYSLGHLGLMGFHADKALGRGKHMLETFASVPYCAYEFQVNISGSSTINGKIHLEFIGVKGKSESLNITDGIKLLSPHTPIAEVIKSHRDIGELQYVDVLYEETESFIKVFFEDEWKLEFFDVFDARYRKRYTFCVKNVKITSKKTRRFDVRNPCSKKISKNY</sequence>
<dbReference type="GO" id="GO:0004806">
    <property type="term" value="F:triacylglycerol lipase activity"/>
    <property type="evidence" value="ECO:0007669"/>
    <property type="project" value="InterPro"/>
</dbReference>
<dbReference type="InterPro" id="IPR029058">
    <property type="entry name" value="AB_hydrolase_fold"/>
</dbReference>
<feature type="active site" description="Charge relay system" evidence="5">
    <location>
        <position position="290"/>
    </location>
</feature>
<evidence type="ECO:0000256" key="4">
    <source>
        <dbReference type="ARBA" id="ARBA00023157"/>
    </source>
</evidence>